<evidence type="ECO:0000256" key="13">
    <source>
        <dbReference type="SAM" id="Phobius"/>
    </source>
</evidence>
<accession>A0A8C5G800</accession>
<dbReference type="Pfam" id="PF18422">
    <property type="entry name" value="TNFR_16_TM"/>
    <property type="match status" value="1"/>
</dbReference>
<comment type="subcellular location">
    <subcellularLocation>
        <location evidence="1">Cell membrane</location>
        <topology evidence="1">Single-pass membrane protein</topology>
    </subcellularLocation>
</comment>
<feature type="disulfide bond" evidence="11">
    <location>
        <begin position="156"/>
        <end position="174"/>
    </location>
</feature>
<evidence type="ECO:0000256" key="10">
    <source>
        <dbReference type="ARBA" id="ARBA00023180"/>
    </source>
</evidence>
<dbReference type="GO" id="GO:0007266">
    <property type="term" value="P:Rho protein signal transduction"/>
    <property type="evidence" value="ECO:0007669"/>
    <property type="project" value="TreeGrafter"/>
</dbReference>
<keyword evidence="6" id="KW-0677">Repeat</keyword>
<dbReference type="PROSITE" id="PS00652">
    <property type="entry name" value="TNFR_NGFR_1"/>
    <property type="match status" value="1"/>
</dbReference>
<feature type="signal peptide" evidence="14">
    <location>
        <begin position="1"/>
        <end position="19"/>
    </location>
</feature>
<dbReference type="SUPFAM" id="SSF57586">
    <property type="entry name" value="TNF receptor-like"/>
    <property type="match status" value="2"/>
</dbReference>
<evidence type="ECO:0000313" key="17">
    <source>
        <dbReference type="Ensembl" id="ENSGWIP00000021489.1"/>
    </source>
</evidence>
<dbReference type="PANTHER" id="PTHR46605">
    <property type="entry name" value="TUMOR NECROSIS FACTOR RECEPTOR"/>
    <property type="match status" value="1"/>
</dbReference>
<dbReference type="InterPro" id="IPR001368">
    <property type="entry name" value="TNFR/NGFR_Cys_rich_reg"/>
</dbReference>
<proteinExistence type="predicted"/>
<feature type="disulfide bond" evidence="11">
    <location>
        <begin position="153"/>
        <end position="166"/>
    </location>
</feature>
<dbReference type="PROSITE" id="PS50017">
    <property type="entry name" value="DEATH_DOMAIN"/>
    <property type="match status" value="1"/>
</dbReference>
<dbReference type="Gene3D" id="1.10.533.10">
    <property type="entry name" value="Death Domain, Fas"/>
    <property type="match status" value="1"/>
</dbReference>
<reference evidence="17" key="2">
    <citation type="submission" date="2025-08" db="UniProtKB">
        <authorList>
            <consortium name="Ensembl"/>
        </authorList>
    </citation>
    <scope>IDENTIFICATION</scope>
</reference>
<keyword evidence="3 13" id="KW-0812">Transmembrane</keyword>
<dbReference type="InterPro" id="IPR000488">
    <property type="entry name" value="Death_dom"/>
</dbReference>
<reference evidence="17" key="1">
    <citation type="submission" date="2020-06" db="EMBL/GenBank/DDBJ databases">
        <authorList>
            <consortium name="Wellcome Sanger Institute Data Sharing"/>
        </authorList>
    </citation>
    <scope>NUCLEOTIDE SEQUENCE [LARGE SCALE GENOMIC DNA]</scope>
</reference>
<feature type="repeat" description="TNFR-Cys" evidence="11">
    <location>
        <begin position="19"/>
        <end position="52"/>
    </location>
</feature>
<dbReference type="CTD" id="67169"/>
<keyword evidence="7 13" id="KW-1133">Transmembrane helix</keyword>
<dbReference type="GO" id="GO:0009986">
    <property type="term" value="C:cell surface"/>
    <property type="evidence" value="ECO:0007669"/>
    <property type="project" value="TreeGrafter"/>
</dbReference>
<feature type="domain" description="Death" evidence="15">
    <location>
        <begin position="303"/>
        <end position="380"/>
    </location>
</feature>
<keyword evidence="4" id="KW-0053">Apoptosis</keyword>
<protein>
    <submittedName>
        <fullName evidence="17">Tumor necrosis factor receptor superfamily member 16-like</fullName>
    </submittedName>
</protein>
<evidence type="ECO:0000256" key="9">
    <source>
        <dbReference type="ARBA" id="ARBA00023157"/>
    </source>
</evidence>
<dbReference type="Gene3D" id="6.10.250.1780">
    <property type="match status" value="1"/>
</dbReference>
<dbReference type="PROSITE" id="PS50050">
    <property type="entry name" value="TNFR_NGFR_2"/>
    <property type="match status" value="4"/>
</dbReference>
<dbReference type="GO" id="GO:0005035">
    <property type="term" value="F:death receptor activity"/>
    <property type="evidence" value="ECO:0007669"/>
    <property type="project" value="TreeGrafter"/>
</dbReference>
<dbReference type="SMART" id="SM00208">
    <property type="entry name" value="TNFR"/>
    <property type="match status" value="4"/>
</dbReference>
<gene>
    <name evidence="17" type="primary">nradd</name>
</gene>
<dbReference type="Ensembl" id="ENSGWIT00000023573.1">
    <property type="protein sequence ID" value="ENSGWIP00000021489.1"/>
    <property type="gene ID" value="ENSGWIG00000011595.1"/>
</dbReference>
<evidence type="ECO:0000256" key="3">
    <source>
        <dbReference type="ARBA" id="ARBA00022692"/>
    </source>
</evidence>
<evidence type="ECO:0000256" key="7">
    <source>
        <dbReference type="ARBA" id="ARBA00022989"/>
    </source>
</evidence>
<evidence type="ECO:0000256" key="4">
    <source>
        <dbReference type="ARBA" id="ARBA00022703"/>
    </source>
</evidence>
<evidence type="ECO:0000259" key="16">
    <source>
        <dbReference type="PROSITE" id="PS50050"/>
    </source>
</evidence>
<dbReference type="CDD" id="cd13416">
    <property type="entry name" value="TNFRSF16"/>
    <property type="match status" value="1"/>
</dbReference>
<feature type="disulfide bond" evidence="11">
    <location>
        <begin position="114"/>
        <end position="132"/>
    </location>
</feature>
<feature type="repeat" description="TNFR-Cys" evidence="11">
    <location>
        <begin position="54"/>
        <end position="93"/>
    </location>
</feature>
<comment type="caution">
    <text evidence="11">Lacks conserved residue(s) required for the propagation of feature annotation.</text>
</comment>
<evidence type="ECO:0000256" key="6">
    <source>
        <dbReference type="ARBA" id="ARBA00022737"/>
    </source>
</evidence>
<organism evidence="17 18">
    <name type="scientific">Gouania willdenowi</name>
    <name type="common">Blunt-snouted clingfish</name>
    <name type="synonym">Lepadogaster willdenowi</name>
    <dbReference type="NCBI Taxonomy" id="441366"/>
    <lineage>
        <taxon>Eukaryota</taxon>
        <taxon>Metazoa</taxon>
        <taxon>Chordata</taxon>
        <taxon>Craniata</taxon>
        <taxon>Vertebrata</taxon>
        <taxon>Euteleostomi</taxon>
        <taxon>Actinopterygii</taxon>
        <taxon>Neopterygii</taxon>
        <taxon>Teleostei</taxon>
        <taxon>Neoteleostei</taxon>
        <taxon>Acanthomorphata</taxon>
        <taxon>Ovalentaria</taxon>
        <taxon>Blenniimorphae</taxon>
        <taxon>Blenniiformes</taxon>
        <taxon>Gobiesocoidei</taxon>
        <taxon>Gobiesocidae</taxon>
        <taxon>Gobiesocinae</taxon>
        <taxon>Gouania</taxon>
    </lineage>
</organism>
<evidence type="ECO:0000256" key="2">
    <source>
        <dbReference type="ARBA" id="ARBA00022475"/>
    </source>
</evidence>
<dbReference type="InterPro" id="IPR052302">
    <property type="entry name" value="Neurotrophin_rcpt-DD"/>
</dbReference>
<evidence type="ECO:0000313" key="18">
    <source>
        <dbReference type="Proteomes" id="UP000694680"/>
    </source>
</evidence>
<feature type="disulfide bond" evidence="11">
    <location>
        <begin position="32"/>
        <end position="45"/>
    </location>
</feature>
<dbReference type="RefSeq" id="XP_028327026.1">
    <property type="nucleotide sequence ID" value="XM_028471225.1"/>
</dbReference>
<feature type="domain" description="TNFR-Cys" evidence="16">
    <location>
        <begin position="134"/>
        <end position="174"/>
    </location>
</feature>
<keyword evidence="10" id="KW-0325">Glycoprotein</keyword>
<name>A0A8C5G800_GOUWI</name>
<evidence type="ECO:0000256" key="1">
    <source>
        <dbReference type="ARBA" id="ARBA00004162"/>
    </source>
</evidence>
<dbReference type="GO" id="GO:0015026">
    <property type="term" value="F:coreceptor activity"/>
    <property type="evidence" value="ECO:0007669"/>
    <property type="project" value="TreeGrafter"/>
</dbReference>
<dbReference type="GO" id="GO:0006915">
    <property type="term" value="P:apoptotic process"/>
    <property type="evidence" value="ECO:0007669"/>
    <property type="project" value="UniProtKB-KW"/>
</dbReference>
<dbReference type="Pfam" id="PF00020">
    <property type="entry name" value="TNFR_c6"/>
    <property type="match status" value="3"/>
</dbReference>
<feature type="transmembrane region" description="Helical" evidence="13">
    <location>
        <begin position="213"/>
        <end position="233"/>
    </location>
</feature>
<evidence type="ECO:0000256" key="14">
    <source>
        <dbReference type="SAM" id="SignalP"/>
    </source>
</evidence>
<dbReference type="GO" id="GO:0005886">
    <property type="term" value="C:plasma membrane"/>
    <property type="evidence" value="ECO:0007669"/>
    <property type="project" value="UniProtKB-SubCell"/>
</dbReference>
<keyword evidence="18" id="KW-1185">Reference proteome</keyword>
<feature type="disulfide bond" evidence="11">
    <location>
        <begin position="111"/>
        <end position="124"/>
    </location>
</feature>
<dbReference type="CDD" id="cd08311">
    <property type="entry name" value="Death_p75NR"/>
    <property type="match status" value="1"/>
</dbReference>
<dbReference type="GeneID" id="114478263"/>
<dbReference type="GO" id="GO:0048406">
    <property type="term" value="F:nerve growth factor binding"/>
    <property type="evidence" value="ECO:0007669"/>
    <property type="project" value="TreeGrafter"/>
</dbReference>
<dbReference type="OrthoDB" id="10061577at2759"/>
<feature type="repeat" description="TNFR-Cys" evidence="11">
    <location>
        <begin position="134"/>
        <end position="174"/>
    </location>
</feature>
<keyword evidence="5 14" id="KW-0732">Signal</keyword>
<evidence type="ECO:0000256" key="11">
    <source>
        <dbReference type="PROSITE-ProRule" id="PRU00206"/>
    </source>
</evidence>
<feature type="domain" description="TNFR-Cys" evidence="16">
    <location>
        <begin position="54"/>
        <end position="93"/>
    </location>
</feature>
<dbReference type="SUPFAM" id="SSF47986">
    <property type="entry name" value="DEATH domain"/>
    <property type="match status" value="1"/>
</dbReference>
<dbReference type="Pfam" id="PF00531">
    <property type="entry name" value="Death"/>
    <property type="match status" value="1"/>
</dbReference>
<evidence type="ECO:0000259" key="15">
    <source>
        <dbReference type="PROSITE" id="PS50017"/>
    </source>
</evidence>
<sequence length="386" mass="41317">MKVIVIGALLLLNVTLGRACPSGQYTQSDQCCSLCPAGFGVKVACGKEDTKCGPCPQGTYSSSEGLGPCLVCAVCPSSVPMVASCSATHNTQCECDSGFFFLTSHGLCAPCSKCNRGQGVIRECGPQGDVQCQMCGPGTYSEEHISTKPCQACTQCSESEVEIRPCMPNSDTLCMDKRLHILSRPEADEVEAVSATTLVPKLTPEDEAGNNNILIYVSVLAAVVLGLLVYVAYKCWRSCKQKKALSKARTAELGASPEGEKLQSDSGVFLDSYSIQDNQPSKGTKRDSKQDSRQYVNLPPHRKEEVEHLLQDGSGRGWRHLGAALGYELEQLDLFGRGEAPAHTLLSNWAQREGSTLGLLCSALARIERPDVVTALNCPTQSVSVV</sequence>
<keyword evidence="9 11" id="KW-1015">Disulfide bond</keyword>
<dbReference type="Proteomes" id="UP000694680">
    <property type="component" value="Chromosome 16"/>
</dbReference>
<evidence type="ECO:0000256" key="8">
    <source>
        <dbReference type="ARBA" id="ARBA00023136"/>
    </source>
</evidence>
<keyword evidence="8 13" id="KW-0472">Membrane</keyword>
<dbReference type="AlphaFoldDB" id="A0A8C5G800"/>
<dbReference type="SMART" id="SM00005">
    <property type="entry name" value="DEATH"/>
    <property type="match status" value="1"/>
</dbReference>
<feature type="disulfide bond" evidence="11">
    <location>
        <begin position="135"/>
        <end position="150"/>
    </location>
</feature>
<keyword evidence="2" id="KW-1003">Cell membrane</keyword>
<dbReference type="PANTHER" id="PTHR46605:SF1">
    <property type="entry name" value="DEATH DOMAIN-CONTAINING MEMBRANE PROTEIN NRADD"/>
    <property type="match status" value="1"/>
</dbReference>
<feature type="compositionally biased region" description="Polar residues" evidence="12">
    <location>
        <begin position="273"/>
        <end position="282"/>
    </location>
</feature>
<dbReference type="InterPro" id="IPR034046">
    <property type="entry name" value="TNFRSF16_N"/>
</dbReference>
<dbReference type="InterPro" id="IPR011029">
    <property type="entry name" value="DEATH-like_dom_sf"/>
</dbReference>
<feature type="disulfide bond" evidence="11">
    <location>
        <begin position="72"/>
        <end position="85"/>
    </location>
</feature>
<feature type="repeat" description="TNFR-Cys" evidence="11">
    <location>
        <begin position="94"/>
        <end position="132"/>
    </location>
</feature>
<dbReference type="Gene3D" id="2.10.50.10">
    <property type="entry name" value="Tumor Necrosis Factor Receptor, subunit A, domain 2"/>
    <property type="match status" value="3"/>
</dbReference>
<reference evidence="17" key="3">
    <citation type="submission" date="2025-09" db="UniProtKB">
        <authorList>
            <consortium name="Ensembl"/>
        </authorList>
    </citation>
    <scope>IDENTIFICATION</scope>
</reference>
<feature type="disulfide bond" evidence="11">
    <location>
        <begin position="75"/>
        <end position="93"/>
    </location>
</feature>
<evidence type="ECO:0000256" key="12">
    <source>
        <dbReference type="SAM" id="MobiDB-lite"/>
    </source>
</evidence>
<feature type="domain" description="TNFR-Cys" evidence="16">
    <location>
        <begin position="94"/>
        <end position="132"/>
    </location>
</feature>
<feature type="domain" description="TNFR-Cys" evidence="16">
    <location>
        <begin position="19"/>
        <end position="52"/>
    </location>
</feature>
<dbReference type="InterPro" id="IPR041448">
    <property type="entry name" value="TNFR16_TM"/>
</dbReference>
<evidence type="ECO:0000256" key="5">
    <source>
        <dbReference type="ARBA" id="ARBA00022729"/>
    </source>
</evidence>
<feature type="region of interest" description="Disordered" evidence="12">
    <location>
        <begin position="273"/>
        <end position="293"/>
    </location>
</feature>
<feature type="chain" id="PRO_5034382867" evidence="14">
    <location>
        <begin position="20"/>
        <end position="386"/>
    </location>
</feature>